<dbReference type="PROSITE" id="PS51365">
    <property type="entry name" value="RENAL_DIPEPTIDASE_2"/>
    <property type="match status" value="1"/>
</dbReference>
<evidence type="ECO:0000313" key="1">
    <source>
        <dbReference type="EMBL" id="QDU62872.1"/>
    </source>
</evidence>
<keyword evidence="2" id="KW-1185">Reference proteome</keyword>
<name>A0A518B7D9_9BACT</name>
<dbReference type="PROSITE" id="PS51318">
    <property type="entry name" value="TAT"/>
    <property type="match status" value="1"/>
</dbReference>
<dbReference type="PANTHER" id="PTHR10443:SF12">
    <property type="entry name" value="DIPEPTIDASE"/>
    <property type="match status" value="1"/>
</dbReference>
<sequence>MQTSAKPLVRRRSFLQASAVGTFGTLLGQSARGANSREVWQTGNETIDEPRRIGIDLLKPTKAQLERAWELHSGSLVFESYGFSPRQAIDGTWFQEAADEGAYDEELTDIREGSMMNRAATDQREREEFLHAFRAAGVDCVFQNAGEEGNDPMRLLKRLAHFTYLTDRLKPTLSKAVTARQVRETFQAGQISLCFTGNGVPLRQRWRDVRDELGLVRLFHELGILMMHLTYNRRNPLGDGCGEPNDAGLSDFGHAGVAEMNEVGVIVDVAHSGWKTSLDAAKASTKPLVASHTTCAGLYEHFRSKPDNVIKAICDTGGYVGICAISRFLGGKGDLVRFLDHVDYVVKKFGPDHCAIGTDVAYTSRHGKAESTKIKRRPGGRSGLALRRNLWEHLWPEDKYSNSAADRQSLAWTNWPLFTLGMVMRGYSDETIQKILGGNVLRVLEANVSARRTTAPR</sequence>
<dbReference type="PANTHER" id="PTHR10443">
    <property type="entry name" value="MICROSOMAL DIPEPTIDASE"/>
    <property type="match status" value="1"/>
</dbReference>
<dbReference type="OrthoDB" id="9804920at2"/>
<dbReference type="KEGG" id="knv:Pan216_37450"/>
<dbReference type="SUPFAM" id="SSF51556">
    <property type="entry name" value="Metallo-dependent hydrolases"/>
    <property type="match status" value="1"/>
</dbReference>
<dbReference type="RefSeq" id="WP_145259922.1">
    <property type="nucleotide sequence ID" value="NZ_CP036279.1"/>
</dbReference>
<accession>A0A518B7D9</accession>
<dbReference type="GO" id="GO:0006508">
    <property type="term" value="P:proteolysis"/>
    <property type="evidence" value="ECO:0007669"/>
    <property type="project" value="InterPro"/>
</dbReference>
<evidence type="ECO:0000313" key="2">
    <source>
        <dbReference type="Proteomes" id="UP000317093"/>
    </source>
</evidence>
<dbReference type="InterPro" id="IPR006311">
    <property type="entry name" value="TAT_signal"/>
</dbReference>
<organism evidence="1 2">
    <name type="scientific">Kolteria novifilia</name>
    <dbReference type="NCBI Taxonomy" id="2527975"/>
    <lineage>
        <taxon>Bacteria</taxon>
        <taxon>Pseudomonadati</taxon>
        <taxon>Planctomycetota</taxon>
        <taxon>Planctomycetia</taxon>
        <taxon>Kolteriales</taxon>
        <taxon>Kolteriaceae</taxon>
        <taxon>Kolteria</taxon>
    </lineage>
</organism>
<gene>
    <name evidence="1" type="ORF">Pan216_37450</name>
</gene>
<protein>
    <submittedName>
        <fullName evidence="1">Membrane dipeptidase (Peptidase family M19)</fullName>
    </submittedName>
</protein>
<dbReference type="Gene3D" id="3.20.20.140">
    <property type="entry name" value="Metal-dependent hydrolases"/>
    <property type="match status" value="1"/>
</dbReference>
<dbReference type="Proteomes" id="UP000317093">
    <property type="component" value="Chromosome"/>
</dbReference>
<dbReference type="AlphaFoldDB" id="A0A518B7D9"/>
<dbReference type="EMBL" id="CP036279">
    <property type="protein sequence ID" value="QDU62872.1"/>
    <property type="molecule type" value="Genomic_DNA"/>
</dbReference>
<proteinExistence type="predicted"/>
<reference evidence="1 2" key="1">
    <citation type="submission" date="2019-02" db="EMBL/GenBank/DDBJ databases">
        <title>Deep-cultivation of Planctomycetes and their phenomic and genomic characterization uncovers novel biology.</title>
        <authorList>
            <person name="Wiegand S."/>
            <person name="Jogler M."/>
            <person name="Boedeker C."/>
            <person name="Pinto D."/>
            <person name="Vollmers J."/>
            <person name="Rivas-Marin E."/>
            <person name="Kohn T."/>
            <person name="Peeters S.H."/>
            <person name="Heuer A."/>
            <person name="Rast P."/>
            <person name="Oberbeckmann S."/>
            <person name="Bunk B."/>
            <person name="Jeske O."/>
            <person name="Meyerdierks A."/>
            <person name="Storesund J.E."/>
            <person name="Kallscheuer N."/>
            <person name="Luecker S."/>
            <person name="Lage O.M."/>
            <person name="Pohl T."/>
            <person name="Merkel B.J."/>
            <person name="Hornburger P."/>
            <person name="Mueller R.-W."/>
            <person name="Bruemmer F."/>
            <person name="Labrenz M."/>
            <person name="Spormann A.M."/>
            <person name="Op den Camp H."/>
            <person name="Overmann J."/>
            <person name="Amann R."/>
            <person name="Jetten M.S.M."/>
            <person name="Mascher T."/>
            <person name="Medema M.H."/>
            <person name="Devos D.P."/>
            <person name="Kaster A.-K."/>
            <person name="Ovreas L."/>
            <person name="Rohde M."/>
            <person name="Galperin M.Y."/>
            <person name="Jogler C."/>
        </authorList>
    </citation>
    <scope>NUCLEOTIDE SEQUENCE [LARGE SCALE GENOMIC DNA]</scope>
    <source>
        <strain evidence="1 2">Pan216</strain>
    </source>
</reference>
<dbReference type="Pfam" id="PF01244">
    <property type="entry name" value="Peptidase_M19"/>
    <property type="match status" value="1"/>
</dbReference>
<dbReference type="GO" id="GO:0070573">
    <property type="term" value="F:metallodipeptidase activity"/>
    <property type="evidence" value="ECO:0007669"/>
    <property type="project" value="InterPro"/>
</dbReference>
<dbReference type="InterPro" id="IPR008257">
    <property type="entry name" value="Pept_M19"/>
</dbReference>
<dbReference type="InterPro" id="IPR032466">
    <property type="entry name" value="Metal_Hydrolase"/>
</dbReference>